<evidence type="ECO:0000313" key="2">
    <source>
        <dbReference type="Proteomes" id="UP000826014"/>
    </source>
</evidence>
<proteinExistence type="predicted"/>
<reference evidence="1 2" key="1">
    <citation type="journal article" date="2022" name="bioRxiv">
        <title>Ecology and evolution of chlamydial symbionts of arthropods.</title>
        <authorList>
            <person name="Halter T."/>
            <person name="Koestlbacher S."/>
            <person name="Collingro A."/>
            <person name="Sixt B.S."/>
            <person name="Toenshoff E.R."/>
            <person name="Hendrickx F."/>
            <person name="Kostanjsek R."/>
            <person name="Horn M."/>
        </authorList>
    </citation>
    <scope>NUCLEOTIDE SEQUENCE [LARGE SCALE GENOMIC DNA]</scope>
    <source>
        <strain evidence="1">W744xW776</strain>
    </source>
</reference>
<dbReference type="Proteomes" id="UP000826014">
    <property type="component" value="Chromosome"/>
</dbReference>
<keyword evidence="2" id="KW-1185">Reference proteome</keyword>
<evidence type="ECO:0000313" key="1">
    <source>
        <dbReference type="EMBL" id="QYF49222.1"/>
    </source>
</evidence>
<organism evidence="1 2">
    <name type="scientific">Candidatus Rhabdochlamydia oedothoracis</name>
    <dbReference type="NCBI Taxonomy" id="2720720"/>
    <lineage>
        <taxon>Bacteria</taxon>
        <taxon>Pseudomonadati</taxon>
        <taxon>Chlamydiota</taxon>
        <taxon>Chlamydiia</taxon>
        <taxon>Parachlamydiales</taxon>
        <taxon>Candidatus Rhabdochlamydiaceae</taxon>
        <taxon>Candidatus Rhabdochlamydia</taxon>
    </lineage>
</organism>
<protein>
    <submittedName>
        <fullName evidence="1">Uncharacterized protein</fullName>
    </submittedName>
</protein>
<gene>
    <name evidence="1" type="ORF">RHABOEDO_001520</name>
</gene>
<accession>A0ABX8V401</accession>
<name>A0ABX8V401_9BACT</name>
<dbReference type="EMBL" id="CP075587">
    <property type="protein sequence ID" value="QYF49222.1"/>
    <property type="molecule type" value="Genomic_DNA"/>
</dbReference>
<sequence>MLLLINAVQAAMDLNKDLTPLKTSKADLSSLNGVFISGLPKLTLSQNIFEKGNQLIKRFNPTYPTTQHVIYKGRIKEVLGWNIYHAVKVKGYIKDKLKNLSNTEFARLKRRCDKIRSPQHLLGVFTEIMHEGRKVPLLKEEQLEQLLASWPGLKKVIDKGVQTFNQEATKQGIKLKEKISLKEEQLFVIQTIYDLDSENNITPEKWNRMDRVKKKKLFSLISEGNINSCLEKRSRFEKTLFAKSPDKKKLKELKSSIHQAVKVDLCSLEYPSISDEKS</sequence>